<evidence type="ECO:0000313" key="2">
    <source>
        <dbReference type="Proteomes" id="UP000789920"/>
    </source>
</evidence>
<gene>
    <name evidence="1" type="ORF">RPERSI_LOCUS7502</name>
</gene>
<proteinExistence type="predicted"/>
<feature type="non-terminal residue" evidence="1">
    <location>
        <position position="54"/>
    </location>
</feature>
<comment type="caution">
    <text evidence="1">The sequence shown here is derived from an EMBL/GenBank/DDBJ whole genome shotgun (WGS) entry which is preliminary data.</text>
</comment>
<protein>
    <submittedName>
        <fullName evidence="1">10901_t:CDS:1</fullName>
    </submittedName>
</protein>
<dbReference type="Proteomes" id="UP000789920">
    <property type="component" value="Unassembled WGS sequence"/>
</dbReference>
<keyword evidence="2" id="KW-1185">Reference proteome</keyword>
<sequence length="54" mass="6212">MLQEETREREFGILKNHYNKEEILIVQGSNKQLIPVKNILDPAYNVGKGALCKK</sequence>
<accession>A0ACA9NAH3</accession>
<dbReference type="EMBL" id="CAJVQC010012746">
    <property type="protein sequence ID" value="CAG8641506.1"/>
    <property type="molecule type" value="Genomic_DNA"/>
</dbReference>
<reference evidence="1" key="1">
    <citation type="submission" date="2021-06" db="EMBL/GenBank/DDBJ databases">
        <authorList>
            <person name="Kallberg Y."/>
            <person name="Tangrot J."/>
            <person name="Rosling A."/>
        </authorList>
    </citation>
    <scope>NUCLEOTIDE SEQUENCE</scope>
    <source>
        <strain evidence="1">MA461A</strain>
    </source>
</reference>
<evidence type="ECO:0000313" key="1">
    <source>
        <dbReference type="EMBL" id="CAG8641506.1"/>
    </source>
</evidence>
<name>A0ACA9NAH3_9GLOM</name>
<organism evidence="1 2">
    <name type="scientific">Racocetra persica</name>
    <dbReference type="NCBI Taxonomy" id="160502"/>
    <lineage>
        <taxon>Eukaryota</taxon>
        <taxon>Fungi</taxon>
        <taxon>Fungi incertae sedis</taxon>
        <taxon>Mucoromycota</taxon>
        <taxon>Glomeromycotina</taxon>
        <taxon>Glomeromycetes</taxon>
        <taxon>Diversisporales</taxon>
        <taxon>Gigasporaceae</taxon>
        <taxon>Racocetra</taxon>
    </lineage>
</organism>